<reference evidence="3 4" key="1">
    <citation type="journal article" date="2019" name="Nat. Ecol. Evol.">
        <title>Megaphylogeny resolves global patterns of mushroom evolution.</title>
        <authorList>
            <person name="Varga T."/>
            <person name="Krizsan K."/>
            <person name="Foldi C."/>
            <person name="Dima B."/>
            <person name="Sanchez-Garcia M."/>
            <person name="Sanchez-Ramirez S."/>
            <person name="Szollosi G.J."/>
            <person name="Szarkandi J.G."/>
            <person name="Papp V."/>
            <person name="Albert L."/>
            <person name="Andreopoulos W."/>
            <person name="Angelini C."/>
            <person name="Antonin V."/>
            <person name="Barry K.W."/>
            <person name="Bougher N.L."/>
            <person name="Buchanan P."/>
            <person name="Buyck B."/>
            <person name="Bense V."/>
            <person name="Catcheside P."/>
            <person name="Chovatia M."/>
            <person name="Cooper J."/>
            <person name="Damon W."/>
            <person name="Desjardin D."/>
            <person name="Finy P."/>
            <person name="Geml J."/>
            <person name="Haridas S."/>
            <person name="Hughes K."/>
            <person name="Justo A."/>
            <person name="Karasinski D."/>
            <person name="Kautmanova I."/>
            <person name="Kiss B."/>
            <person name="Kocsube S."/>
            <person name="Kotiranta H."/>
            <person name="LaButti K.M."/>
            <person name="Lechner B.E."/>
            <person name="Liimatainen K."/>
            <person name="Lipzen A."/>
            <person name="Lukacs Z."/>
            <person name="Mihaltcheva S."/>
            <person name="Morgado L.N."/>
            <person name="Niskanen T."/>
            <person name="Noordeloos M.E."/>
            <person name="Ohm R.A."/>
            <person name="Ortiz-Santana B."/>
            <person name="Ovrebo C."/>
            <person name="Racz N."/>
            <person name="Riley R."/>
            <person name="Savchenko A."/>
            <person name="Shiryaev A."/>
            <person name="Soop K."/>
            <person name="Spirin V."/>
            <person name="Szebenyi C."/>
            <person name="Tomsovsky M."/>
            <person name="Tulloss R.E."/>
            <person name="Uehling J."/>
            <person name="Grigoriev I.V."/>
            <person name="Vagvolgyi C."/>
            <person name="Papp T."/>
            <person name="Martin F.M."/>
            <person name="Miettinen O."/>
            <person name="Hibbett D.S."/>
            <person name="Nagy L.G."/>
        </authorList>
    </citation>
    <scope>NUCLEOTIDE SEQUENCE [LARGE SCALE GENOMIC DNA]</scope>
    <source>
        <strain evidence="3 4">CBS 309.79</strain>
    </source>
</reference>
<dbReference type="Proteomes" id="UP000305067">
    <property type="component" value="Unassembled WGS sequence"/>
</dbReference>
<dbReference type="AlphaFoldDB" id="A0A5C3QQG5"/>
<dbReference type="EMBL" id="ML178828">
    <property type="protein sequence ID" value="TFL00584.1"/>
    <property type="molecule type" value="Genomic_DNA"/>
</dbReference>
<dbReference type="InterPro" id="IPR014720">
    <property type="entry name" value="dsRBD_dom"/>
</dbReference>
<keyword evidence="1" id="KW-0694">RNA-binding</keyword>
<dbReference type="Pfam" id="PF00035">
    <property type="entry name" value="dsrm"/>
    <property type="match status" value="1"/>
</dbReference>
<sequence>MSTPQTDYRMRLNVQAQRKFLGEVKYIITGVSPGPRPHTEIWHSNVFVNDTLMGTGSGHTKPLAMEAAALEALRKVPE</sequence>
<evidence type="ECO:0000313" key="3">
    <source>
        <dbReference type="EMBL" id="TFL00584.1"/>
    </source>
</evidence>
<feature type="domain" description="DRBM" evidence="2">
    <location>
        <begin position="7"/>
        <end position="78"/>
    </location>
</feature>
<dbReference type="PROSITE" id="PS50137">
    <property type="entry name" value="DS_RBD"/>
    <property type="match status" value="1"/>
</dbReference>
<keyword evidence="4" id="KW-1185">Reference proteome</keyword>
<organism evidence="3 4">
    <name type="scientific">Pterulicium gracile</name>
    <dbReference type="NCBI Taxonomy" id="1884261"/>
    <lineage>
        <taxon>Eukaryota</taxon>
        <taxon>Fungi</taxon>
        <taxon>Dikarya</taxon>
        <taxon>Basidiomycota</taxon>
        <taxon>Agaricomycotina</taxon>
        <taxon>Agaricomycetes</taxon>
        <taxon>Agaricomycetidae</taxon>
        <taxon>Agaricales</taxon>
        <taxon>Pleurotineae</taxon>
        <taxon>Pterulaceae</taxon>
        <taxon>Pterulicium</taxon>
    </lineage>
</organism>
<dbReference type="SUPFAM" id="SSF54768">
    <property type="entry name" value="dsRNA-binding domain-like"/>
    <property type="match status" value="1"/>
</dbReference>
<name>A0A5C3QQG5_9AGAR</name>
<gene>
    <name evidence="3" type="ORF">BDV98DRAFT_593912</name>
</gene>
<accession>A0A5C3QQG5</accession>
<evidence type="ECO:0000259" key="2">
    <source>
        <dbReference type="PROSITE" id="PS50137"/>
    </source>
</evidence>
<protein>
    <recommendedName>
        <fullName evidence="2">DRBM domain-containing protein</fullName>
    </recommendedName>
</protein>
<dbReference type="GO" id="GO:0003723">
    <property type="term" value="F:RNA binding"/>
    <property type="evidence" value="ECO:0007669"/>
    <property type="project" value="UniProtKB-UniRule"/>
</dbReference>
<evidence type="ECO:0000256" key="1">
    <source>
        <dbReference type="PROSITE-ProRule" id="PRU00266"/>
    </source>
</evidence>
<proteinExistence type="predicted"/>
<evidence type="ECO:0000313" key="4">
    <source>
        <dbReference type="Proteomes" id="UP000305067"/>
    </source>
</evidence>
<dbReference type="Gene3D" id="3.30.160.20">
    <property type="match status" value="1"/>
</dbReference>